<organism evidence="1">
    <name type="scientific">marine sediment metagenome</name>
    <dbReference type="NCBI Taxonomy" id="412755"/>
    <lineage>
        <taxon>unclassified sequences</taxon>
        <taxon>metagenomes</taxon>
        <taxon>ecological metagenomes</taxon>
    </lineage>
</organism>
<accession>X1VKZ8</accession>
<feature type="non-terminal residue" evidence="1">
    <location>
        <position position="1"/>
    </location>
</feature>
<proteinExistence type="predicted"/>
<reference evidence="1" key="1">
    <citation type="journal article" date="2014" name="Front. Microbiol.">
        <title>High frequency of phylogenetically diverse reductive dehalogenase-homologous genes in deep subseafloor sedimentary metagenomes.</title>
        <authorList>
            <person name="Kawai M."/>
            <person name="Futagami T."/>
            <person name="Toyoda A."/>
            <person name="Takaki Y."/>
            <person name="Nishi S."/>
            <person name="Hori S."/>
            <person name="Arai W."/>
            <person name="Tsubouchi T."/>
            <person name="Morono Y."/>
            <person name="Uchiyama I."/>
            <person name="Ito T."/>
            <person name="Fujiyama A."/>
            <person name="Inagaki F."/>
            <person name="Takami H."/>
        </authorList>
    </citation>
    <scope>NUCLEOTIDE SEQUENCE</scope>
    <source>
        <strain evidence="1">Expedition CK06-06</strain>
    </source>
</reference>
<sequence>NTLPSKGSTNPAKARKTVDLYGLQNHIISS</sequence>
<dbReference type="AlphaFoldDB" id="X1VKZ8"/>
<comment type="caution">
    <text evidence="1">The sequence shown here is derived from an EMBL/GenBank/DDBJ whole genome shotgun (WGS) entry which is preliminary data.</text>
</comment>
<evidence type="ECO:0000313" key="1">
    <source>
        <dbReference type="EMBL" id="GAJ16376.1"/>
    </source>
</evidence>
<gene>
    <name evidence="1" type="ORF">S12H4_63114</name>
</gene>
<dbReference type="EMBL" id="BARW01042718">
    <property type="protein sequence ID" value="GAJ16376.1"/>
    <property type="molecule type" value="Genomic_DNA"/>
</dbReference>
<protein>
    <submittedName>
        <fullName evidence="1">Uncharacterized protein</fullName>
    </submittedName>
</protein>
<name>X1VKZ8_9ZZZZ</name>